<keyword evidence="4 7" id="KW-0436">Ligase</keyword>
<keyword evidence="7 8" id="KW-0961">Cell wall biogenesis/degradation</keyword>
<dbReference type="eggNOG" id="COG0771">
    <property type="taxonomic scope" value="Bacteria"/>
</dbReference>
<dbReference type="GO" id="GO:0071555">
    <property type="term" value="P:cell wall organization"/>
    <property type="evidence" value="ECO:0007669"/>
    <property type="project" value="UniProtKB-KW"/>
</dbReference>
<comment type="subcellular location">
    <subcellularLocation>
        <location evidence="1 7 8">Cytoplasm</location>
    </subcellularLocation>
</comment>
<dbReference type="GO" id="GO:0008764">
    <property type="term" value="F:UDP-N-acetylmuramoylalanine-D-glutamate ligase activity"/>
    <property type="evidence" value="ECO:0007669"/>
    <property type="project" value="UniProtKB-UniRule"/>
</dbReference>
<reference evidence="11 12" key="1">
    <citation type="journal article" date="2014" name="MBio">
        <title>Differential genome evolution between companion symbionts in an insect-bacterial symbiosis.</title>
        <authorList>
            <person name="Bennett G.M."/>
            <person name="McCutcheon J.P."/>
            <person name="MacDonald B.R."/>
            <person name="Romanovicz D."/>
            <person name="Moran N.A."/>
        </authorList>
    </citation>
    <scope>NUCLEOTIDE SEQUENCE [LARGE SCALE GENOMIC DNA]</scope>
    <source>
        <strain evidence="11 12">BGSS</strain>
    </source>
</reference>
<keyword evidence="7 8" id="KW-0573">Peptidoglycan synthesis</keyword>
<dbReference type="GO" id="GO:0005737">
    <property type="term" value="C:cytoplasm"/>
    <property type="evidence" value="ECO:0007669"/>
    <property type="project" value="UniProtKB-SubCell"/>
</dbReference>
<evidence type="ECO:0000256" key="3">
    <source>
        <dbReference type="ARBA" id="ARBA00022490"/>
    </source>
</evidence>
<evidence type="ECO:0000313" key="11">
    <source>
        <dbReference type="EMBL" id="AIN47438.1"/>
    </source>
</evidence>
<dbReference type="RefSeq" id="WP_038499052.1">
    <property type="nucleotide sequence ID" value="NZ_CP008985.1"/>
</dbReference>
<dbReference type="OrthoDB" id="9809796at2"/>
<accession>A0A088NBC9</accession>
<feature type="domain" description="Mur ligase central" evidence="10">
    <location>
        <begin position="110"/>
        <end position="283"/>
    </location>
</feature>
<dbReference type="GO" id="GO:0009252">
    <property type="term" value="P:peptidoglycan biosynthetic process"/>
    <property type="evidence" value="ECO:0007669"/>
    <property type="project" value="UniProtKB-UniRule"/>
</dbReference>
<dbReference type="NCBIfam" id="TIGR01087">
    <property type="entry name" value="murD"/>
    <property type="match status" value="1"/>
</dbReference>
<keyword evidence="7 8" id="KW-0132">Cell division</keyword>
<dbReference type="SUPFAM" id="SSF51984">
    <property type="entry name" value="MurCD N-terminal domain"/>
    <property type="match status" value="1"/>
</dbReference>
<dbReference type="Pfam" id="PF08245">
    <property type="entry name" value="Mur_ligase_M"/>
    <property type="match status" value="1"/>
</dbReference>
<evidence type="ECO:0000256" key="1">
    <source>
        <dbReference type="ARBA" id="ARBA00004496"/>
    </source>
</evidence>
<dbReference type="PANTHER" id="PTHR43692">
    <property type="entry name" value="UDP-N-ACETYLMURAMOYLALANINE--D-GLUTAMATE LIGASE"/>
    <property type="match status" value="1"/>
</dbReference>
<evidence type="ECO:0000259" key="9">
    <source>
        <dbReference type="Pfam" id="PF02875"/>
    </source>
</evidence>
<dbReference type="Gene3D" id="3.40.1190.10">
    <property type="entry name" value="Mur-like, catalytic domain"/>
    <property type="match status" value="1"/>
</dbReference>
<dbReference type="SUPFAM" id="SSF53244">
    <property type="entry name" value="MurD-like peptide ligases, peptide-binding domain"/>
    <property type="match status" value="1"/>
</dbReference>
<dbReference type="InterPro" id="IPR036565">
    <property type="entry name" value="Mur-like_cat_sf"/>
</dbReference>
<dbReference type="GO" id="GO:0005524">
    <property type="term" value="F:ATP binding"/>
    <property type="evidence" value="ECO:0007669"/>
    <property type="project" value="UniProtKB-UniRule"/>
</dbReference>
<dbReference type="KEGG" id="bcib:IM45_1143"/>
<feature type="domain" description="Mur ligase C-terminal" evidence="9">
    <location>
        <begin position="305"/>
        <end position="417"/>
    </location>
</feature>
<dbReference type="HAMAP" id="MF_00639">
    <property type="entry name" value="MurD"/>
    <property type="match status" value="1"/>
</dbReference>
<keyword evidence="7 8" id="KW-0131">Cell cycle</keyword>
<protein>
    <recommendedName>
        <fullName evidence="7 8">UDP-N-acetylmuramoylalanine--D-glutamate ligase</fullName>
        <ecNumber evidence="7 8">6.3.2.9</ecNumber>
    </recommendedName>
    <alternativeName>
        <fullName evidence="7">D-glutamic acid-adding enzyme</fullName>
    </alternativeName>
    <alternativeName>
        <fullName evidence="7">UDP-N-acetylmuramoyl-L-alanyl-D-glutamate synthetase</fullName>
    </alternativeName>
</protein>
<dbReference type="Proteomes" id="UP000067325">
    <property type="component" value="Chromosome"/>
</dbReference>
<dbReference type="Gene3D" id="3.40.50.720">
    <property type="entry name" value="NAD(P)-binding Rossmann-like Domain"/>
    <property type="match status" value="1"/>
</dbReference>
<dbReference type="PANTHER" id="PTHR43692:SF1">
    <property type="entry name" value="UDP-N-ACETYLMURAMOYLALANINE--D-GLUTAMATE LIGASE"/>
    <property type="match status" value="1"/>
</dbReference>
<dbReference type="GO" id="GO:0051301">
    <property type="term" value="P:cell division"/>
    <property type="evidence" value="ECO:0007669"/>
    <property type="project" value="UniProtKB-KW"/>
</dbReference>
<dbReference type="InterPro" id="IPR004101">
    <property type="entry name" value="Mur_ligase_C"/>
</dbReference>
<keyword evidence="5 7" id="KW-0547">Nucleotide-binding</keyword>
<dbReference type="EC" id="6.3.2.9" evidence="7 8"/>
<dbReference type="InterPro" id="IPR013221">
    <property type="entry name" value="Mur_ligase_cen"/>
</dbReference>
<comment type="catalytic activity">
    <reaction evidence="7 8">
        <text>UDP-N-acetyl-alpha-D-muramoyl-L-alanine + D-glutamate + ATP = UDP-N-acetyl-alpha-D-muramoyl-L-alanyl-D-glutamate + ADP + phosphate + H(+)</text>
        <dbReference type="Rhea" id="RHEA:16429"/>
        <dbReference type="ChEBI" id="CHEBI:15378"/>
        <dbReference type="ChEBI" id="CHEBI:29986"/>
        <dbReference type="ChEBI" id="CHEBI:30616"/>
        <dbReference type="ChEBI" id="CHEBI:43474"/>
        <dbReference type="ChEBI" id="CHEBI:83898"/>
        <dbReference type="ChEBI" id="CHEBI:83900"/>
        <dbReference type="ChEBI" id="CHEBI:456216"/>
        <dbReference type="EC" id="6.3.2.9"/>
    </reaction>
</comment>
<evidence type="ECO:0000256" key="2">
    <source>
        <dbReference type="ARBA" id="ARBA00004752"/>
    </source>
</evidence>
<gene>
    <name evidence="7" type="primary">murD</name>
    <name evidence="11" type="ORF">IM45_1143</name>
</gene>
<sequence length="449" mass="49368">MINYQEQNIVVIGLGITGISCVDFFCARGARPRVIDTNFCPPKLNELPTDVEYWLGDFKEEWLLEATLIVISPGVALSHPALEAAAKNGVEIIGDIELFLREVTSPVIAITGSNGKSTVTQLVSQMATCAGWQVGVGGNIGKPALLLLQQYYQLYILELSSFQLEITKNLKVAVATILNISEDHMNRYPLGLQQYRAAKLKIYQQATVYVVNAEDPLTLPINYTNIAKKFLISFGAMTGAYHLGYNNGKRWLMKQEELLLNCDDMRIVGHHNEINALAALALADTVAIPRKACLIALRNFSGLAHRFELVLESNGIRWINDSKATNVGSTKAAINALKLEGTLHLLLGGDGKLANFSPLRSLVQGSHIQLYCFGQDRKQLADLRPNIATITQTLAQAMYIIGNKVRAGDVVLLSPACSSLDQFDNFKARGKAFRKLVLKVSSCKYYLPV</sequence>
<evidence type="ECO:0000256" key="5">
    <source>
        <dbReference type="ARBA" id="ARBA00022741"/>
    </source>
</evidence>
<keyword evidence="6 7" id="KW-0067">ATP-binding</keyword>
<dbReference type="SUPFAM" id="SSF53623">
    <property type="entry name" value="MurD-like peptide ligases, catalytic domain"/>
    <property type="match status" value="1"/>
</dbReference>
<keyword evidence="3 7" id="KW-0963">Cytoplasm</keyword>
<name>A0A088NBC9_9GAMM</name>
<evidence type="ECO:0000259" key="10">
    <source>
        <dbReference type="Pfam" id="PF08245"/>
    </source>
</evidence>
<dbReference type="EMBL" id="CP008985">
    <property type="protein sequence ID" value="AIN47438.1"/>
    <property type="molecule type" value="Genomic_DNA"/>
</dbReference>
<keyword evidence="7 8" id="KW-0133">Cell shape</keyword>
<dbReference type="InterPro" id="IPR036615">
    <property type="entry name" value="Mur_ligase_C_dom_sf"/>
</dbReference>
<dbReference type="GO" id="GO:0008360">
    <property type="term" value="P:regulation of cell shape"/>
    <property type="evidence" value="ECO:0007669"/>
    <property type="project" value="UniProtKB-KW"/>
</dbReference>
<comment type="function">
    <text evidence="7 8">Cell wall formation. Catalyzes the addition of glutamate to the nucleotide precursor UDP-N-acetylmuramoyl-L-alanine (UMA).</text>
</comment>
<dbReference type="AlphaFoldDB" id="A0A088NBC9"/>
<dbReference type="Pfam" id="PF02875">
    <property type="entry name" value="Mur_ligase_C"/>
    <property type="match status" value="1"/>
</dbReference>
<evidence type="ECO:0000256" key="7">
    <source>
        <dbReference type="HAMAP-Rule" id="MF_00639"/>
    </source>
</evidence>
<comment type="pathway">
    <text evidence="2 7 8">Cell wall biogenesis; peptidoglycan biosynthesis.</text>
</comment>
<evidence type="ECO:0000256" key="8">
    <source>
        <dbReference type="RuleBase" id="RU003664"/>
    </source>
</evidence>
<feature type="binding site" evidence="7">
    <location>
        <begin position="112"/>
        <end position="118"/>
    </location>
    <ligand>
        <name>ATP</name>
        <dbReference type="ChEBI" id="CHEBI:30616"/>
    </ligand>
</feature>
<evidence type="ECO:0000256" key="6">
    <source>
        <dbReference type="ARBA" id="ARBA00022840"/>
    </source>
</evidence>
<organism evidence="11 12">
    <name type="scientific">Candidatus Palibaumannia cicadellinicola</name>
    <dbReference type="NCBI Taxonomy" id="186490"/>
    <lineage>
        <taxon>Bacteria</taxon>
        <taxon>Pseudomonadati</taxon>
        <taxon>Pseudomonadota</taxon>
        <taxon>Gammaproteobacteria</taxon>
        <taxon>Candidatus Palibaumannia</taxon>
    </lineage>
</organism>
<dbReference type="UniPathway" id="UPA00219"/>
<proteinExistence type="inferred from homology"/>
<evidence type="ECO:0000256" key="4">
    <source>
        <dbReference type="ARBA" id="ARBA00022598"/>
    </source>
</evidence>
<dbReference type="Gene3D" id="3.90.190.20">
    <property type="entry name" value="Mur ligase, C-terminal domain"/>
    <property type="match status" value="1"/>
</dbReference>
<dbReference type="InterPro" id="IPR005762">
    <property type="entry name" value="MurD"/>
</dbReference>
<evidence type="ECO:0000313" key="12">
    <source>
        <dbReference type="Proteomes" id="UP000067325"/>
    </source>
</evidence>
<comment type="similarity">
    <text evidence="7">Belongs to the MurCDEF family.</text>
</comment>
<dbReference type="Pfam" id="PF21799">
    <property type="entry name" value="MurD-like_N"/>
    <property type="match status" value="1"/>
</dbReference>